<keyword evidence="2" id="KW-1185">Reference proteome</keyword>
<accession>A0A4Z1NRI8</accession>
<evidence type="ECO:0000313" key="2">
    <source>
        <dbReference type="Proteomes" id="UP000298493"/>
    </source>
</evidence>
<proteinExistence type="predicted"/>
<dbReference type="AlphaFoldDB" id="A0A4Z1NRI8"/>
<gene>
    <name evidence="1" type="ORF">E6O75_ATG10053</name>
</gene>
<dbReference type="EMBL" id="SNSC02000029">
    <property type="protein sequence ID" value="TID13104.1"/>
    <property type="molecule type" value="Genomic_DNA"/>
</dbReference>
<sequence>MGIPLEFSKQPTMNGNLHISDSVSSRGLLSSITNKSYSTAITIMRGIVSYERANDDISSFRAIESSNFFTEESPLSLLPDGTIRQSTTKTTGTQILRDLLINLIFRSQIQESRRIITSKARWIAQSDRSLRRPISPITMCVEILNPMQSPSKAFNSRTFPPRKNMQMEFRKRKSTIENRNIDFLLHNPSIFVHNMVSRIESFTKSQSQVINTCLKLSRSLFSGLRVLFLQSEQFRIEEISIVAMGFWAFGNGIECIWGSNSAIEAPTHVSNWSALSGQLRQR</sequence>
<protein>
    <submittedName>
        <fullName evidence="1">Uncharacterized protein</fullName>
    </submittedName>
</protein>
<name>A0A4Z1NRI8_9PEZI</name>
<organism evidence="1 2">
    <name type="scientific">Venturia nashicola</name>
    <dbReference type="NCBI Taxonomy" id="86259"/>
    <lineage>
        <taxon>Eukaryota</taxon>
        <taxon>Fungi</taxon>
        <taxon>Dikarya</taxon>
        <taxon>Ascomycota</taxon>
        <taxon>Pezizomycotina</taxon>
        <taxon>Dothideomycetes</taxon>
        <taxon>Pleosporomycetidae</taxon>
        <taxon>Venturiales</taxon>
        <taxon>Venturiaceae</taxon>
        <taxon>Venturia</taxon>
    </lineage>
</organism>
<comment type="caution">
    <text evidence="1">The sequence shown here is derived from an EMBL/GenBank/DDBJ whole genome shotgun (WGS) entry which is preliminary data.</text>
</comment>
<evidence type="ECO:0000313" key="1">
    <source>
        <dbReference type="EMBL" id="TID13104.1"/>
    </source>
</evidence>
<reference evidence="1 2" key="1">
    <citation type="submission" date="2019-04" db="EMBL/GenBank/DDBJ databases">
        <title>High contiguity whole genome sequence and gene annotation resource for two Venturia nashicola isolates.</title>
        <authorList>
            <person name="Prokchorchik M."/>
            <person name="Won K."/>
            <person name="Lee Y."/>
            <person name="Choi E.D."/>
            <person name="Segonzac C."/>
            <person name="Sohn K.H."/>
        </authorList>
    </citation>
    <scope>NUCLEOTIDE SEQUENCE [LARGE SCALE GENOMIC DNA]</scope>
    <source>
        <strain evidence="1 2">PRI2</strain>
    </source>
</reference>
<dbReference type="Proteomes" id="UP000298493">
    <property type="component" value="Unassembled WGS sequence"/>
</dbReference>